<proteinExistence type="predicted"/>
<evidence type="ECO:0000313" key="1">
    <source>
        <dbReference type="EMBL" id="ACZ08693.1"/>
    </source>
</evidence>
<organism evidence="1 2">
    <name type="scientific">Sebaldella termitidis (strain ATCC 33386 / NCTC 11300)</name>
    <dbReference type="NCBI Taxonomy" id="526218"/>
    <lineage>
        <taxon>Bacteria</taxon>
        <taxon>Fusobacteriati</taxon>
        <taxon>Fusobacteriota</taxon>
        <taxon>Fusobacteriia</taxon>
        <taxon>Fusobacteriales</taxon>
        <taxon>Leptotrichiaceae</taxon>
        <taxon>Sebaldella</taxon>
    </lineage>
</organism>
<dbReference type="RefSeq" id="WP_012861287.1">
    <property type="nucleotide sequence ID" value="NC_013517.1"/>
</dbReference>
<reference evidence="2" key="1">
    <citation type="submission" date="2009-09" db="EMBL/GenBank/DDBJ databases">
        <title>The complete chromosome of Sebaldella termitidis ATCC 33386.</title>
        <authorList>
            <consortium name="US DOE Joint Genome Institute (JGI-PGF)"/>
            <person name="Lucas S."/>
            <person name="Copeland A."/>
            <person name="Lapidus A."/>
            <person name="Glavina del Rio T."/>
            <person name="Dalin E."/>
            <person name="Tice H."/>
            <person name="Bruce D."/>
            <person name="Goodwin L."/>
            <person name="Pitluck S."/>
            <person name="Kyrpides N."/>
            <person name="Mavromatis K."/>
            <person name="Ivanova N."/>
            <person name="Mikhailova N."/>
            <person name="Sims D."/>
            <person name="Meincke L."/>
            <person name="Brettin T."/>
            <person name="Detter J.C."/>
            <person name="Han C."/>
            <person name="Larimer F."/>
            <person name="Land M."/>
            <person name="Hauser L."/>
            <person name="Markowitz V."/>
            <person name="Cheng J.F."/>
            <person name="Hugenholtz P."/>
            <person name="Woyke T."/>
            <person name="Wu D."/>
            <person name="Eisen J.A."/>
        </authorList>
    </citation>
    <scope>NUCLEOTIDE SEQUENCE [LARGE SCALE GENOMIC DNA]</scope>
    <source>
        <strain evidence="2">ATCC 33386 / NCTC 11300</strain>
    </source>
</reference>
<dbReference type="KEGG" id="str:Sterm_1835"/>
<accession>D1AJ05</accession>
<dbReference type="AlphaFoldDB" id="D1AJ05"/>
<dbReference type="Proteomes" id="UP000000845">
    <property type="component" value="Chromosome"/>
</dbReference>
<dbReference type="STRING" id="526218.Sterm_1835"/>
<sequence length="68" mass="8152">MFNIFQYLQMKGIDGEQQKDYFKELDEANDRINEFLLQNPNSKVKDIKIKFLDDSAEKVMLDIHIEKQ</sequence>
<dbReference type="EMBL" id="CP001739">
    <property type="protein sequence ID" value="ACZ08693.1"/>
    <property type="molecule type" value="Genomic_DNA"/>
</dbReference>
<keyword evidence="2" id="KW-1185">Reference proteome</keyword>
<name>D1AJ05_SEBTE</name>
<dbReference type="HOGENOM" id="CLU_201144_0_0_0"/>
<gene>
    <name evidence="1" type="ordered locus">Sterm_1835</name>
</gene>
<reference evidence="1 2" key="2">
    <citation type="journal article" date="2010" name="Stand. Genomic Sci.">
        <title>Complete genome sequence of Sebaldella termitidis type strain (NCTC 11300).</title>
        <authorList>
            <person name="Harmon-Smith M."/>
            <person name="Celia L."/>
            <person name="Chertkov O."/>
            <person name="Lapidus A."/>
            <person name="Copeland A."/>
            <person name="Glavina Del Rio T."/>
            <person name="Nolan M."/>
            <person name="Lucas S."/>
            <person name="Tice H."/>
            <person name="Cheng J.F."/>
            <person name="Han C."/>
            <person name="Detter J.C."/>
            <person name="Bruce D."/>
            <person name="Goodwin L."/>
            <person name="Pitluck S."/>
            <person name="Pati A."/>
            <person name="Liolios K."/>
            <person name="Ivanova N."/>
            <person name="Mavromatis K."/>
            <person name="Mikhailova N."/>
            <person name="Chen A."/>
            <person name="Palaniappan K."/>
            <person name="Land M."/>
            <person name="Hauser L."/>
            <person name="Chang Y.J."/>
            <person name="Jeffries C.D."/>
            <person name="Brettin T."/>
            <person name="Goker M."/>
            <person name="Beck B."/>
            <person name="Bristow J."/>
            <person name="Eisen J.A."/>
            <person name="Markowitz V."/>
            <person name="Hugenholtz P."/>
            <person name="Kyrpides N.C."/>
            <person name="Klenk H.P."/>
            <person name="Chen F."/>
        </authorList>
    </citation>
    <scope>NUCLEOTIDE SEQUENCE [LARGE SCALE GENOMIC DNA]</scope>
    <source>
        <strain evidence="2">ATCC 33386 / NCTC 11300</strain>
    </source>
</reference>
<dbReference type="eggNOG" id="ENOG5030WMV">
    <property type="taxonomic scope" value="Bacteria"/>
</dbReference>
<evidence type="ECO:0000313" key="2">
    <source>
        <dbReference type="Proteomes" id="UP000000845"/>
    </source>
</evidence>
<protein>
    <submittedName>
        <fullName evidence="1">Uncharacterized protein</fullName>
    </submittedName>
</protein>